<reference evidence="6" key="1">
    <citation type="submission" date="2015-02" db="EMBL/GenBank/DDBJ databases">
        <authorList>
            <person name="Gon?alves P."/>
        </authorList>
    </citation>
    <scope>NUCLEOTIDE SEQUENCE [LARGE SCALE GENOMIC DNA]</scope>
</reference>
<dbReference type="InterPro" id="IPR006140">
    <property type="entry name" value="D-isomer_DH_NAD-bd"/>
</dbReference>
<evidence type="ECO:0000256" key="3">
    <source>
        <dbReference type="SAM" id="MobiDB-lite"/>
    </source>
</evidence>
<organism evidence="5 6">
    <name type="scientific">Sporidiobolus salmonicolor</name>
    <name type="common">Yeast-like fungus</name>
    <name type="synonym">Sporobolomyces salmonicolor</name>
    <dbReference type="NCBI Taxonomy" id="5005"/>
    <lineage>
        <taxon>Eukaryota</taxon>
        <taxon>Fungi</taxon>
        <taxon>Dikarya</taxon>
        <taxon>Basidiomycota</taxon>
        <taxon>Pucciniomycotina</taxon>
        <taxon>Microbotryomycetes</taxon>
        <taxon>Sporidiobolales</taxon>
        <taxon>Sporidiobolaceae</taxon>
        <taxon>Sporobolomyces</taxon>
    </lineage>
</organism>
<dbReference type="GO" id="GO:0016491">
    <property type="term" value="F:oxidoreductase activity"/>
    <property type="evidence" value="ECO:0007669"/>
    <property type="project" value="UniProtKB-KW"/>
</dbReference>
<feature type="non-terminal residue" evidence="5">
    <location>
        <position position="1"/>
    </location>
</feature>
<evidence type="ECO:0000313" key="6">
    <source>
        <dbReference type="Proteomes" id="UP000243876"/>
    </source>
</evidence>
<dbReference type="OrthoDB" id="298012at2759"/>
<dbReference type="InterPro" id="IPR036291">
    <property type="entry name" value="NAD(P)-bd_dom_sf"/>
</dbReference>
<evidence type="ECO:0000256" key="1">
    <source>
        <dbReference type="ARBA" id="ARBA00023002"/>
    </source>
</evidence>
<dbReference type="SUPFAM" id="SSF51735">
    <property type="entry name" value="NAD(P)-binding Rossmann-fold domains"/>
    <property type="match status" value="2"/>
</dbReference>
<dbReference type="PANTHER" id="PTHR43333">
    <property type="entry name" value="2-HACID_DH_C DOMAIN-CONTAINING PROTEIN"/>
    <property type="match status" value="1"/>
</dbReference>
<name>A0A0D6EMH3_SPOSA</name>
<accession>A0A0D6EMH3</accession>
<evidence type="ECO:0000313" key="5">
    <source>
        <dbReference type="EMBL" id="CEQ40938.1"/>
    </source>
</evidence>
<dbReference type="PANTHER" id="PTHR43333:SF1">
    <property type="entry name" value="D-ISOMER SPECIFIC 2-HYDROXYACID DEHYDROGENASE NAD-BINDING DOMAIN-CONTAINING PROTEIN"/>
    <property type="match status" value="1"/>
</dbReference>
<keyword evidence="2" id="KW-0520">NAD</keyword>
<proteinExistence type="predicted"/>
<evidence type="ECO:0000256" key="2">
    <source>
        <dbReference type="ARBA" id="ARBA00023027"/>
    </source>
</evidence>
<feature type="domain" description="D-isomer specific 2-hydroxyacid dehydrogenase NAD-binding" evidence="4">
    <location>
        <begin position="154"/>
        <end position="334"/>
    </location>
</feature>
<evidence type="ECO:0000259" key="4">
    <source>
        <dbReference type="Pfam" id="PF02826"/>
    </source>
</evidence>
<dbReference type="Proteomes" id="UP000243876">
    <property type="component" value="Unassembled WGS sequence"/>
</dbReference>
<feature type="domain" description="D-isomer specific 2-hydroxyacid dehydrogenase NAD-binding" evidence="4">
    <location>
        <begin position="481"/>
        <end position="672"/>
    </location>
</feature>
<dbReference type="AlphaFoldDB" id="A0A0D6EMH3"/>
<dbReference type="EMBL" id="CENE01000010">
    <property type="protein sequence ID" value="CEQ40938.1"/>
    <property type="molecule type" value="Genomic_DNA"/>
</dbReference>
<gene>
    <name evidence="5" type="primary">SPOSA6832_02621</name>
</gene>
<feature type="region of interest" description="Disordered" evidence="3">
    <location>
        <begin position="289"/>
        <end position="310"/>
    </location>
</feature>
<dbReference type="Pfam" id="PF02826">
    <property type="entry name" value="2-Hacid_dh_C"/>
    <property type="match status" value="2"/>
</dbReference>
<dbReference type="GO" id="GO:0051287">
    <property type="term" value="F:NAD binding"/>
    <property type="evidence" value="ECO:0007669"/>
    <property type="project" value="InterPro"/>
</dbReference>
<dbReference type="Gene3D" id="3.40.50.720">
    <property type="entry name" value="NAD(P)-binding Rossmann-like Domain"/>
    <property type="match status" value="4"/>
</dbReference>
<keyword evidence="1" id="KW-0560">Oxidoreductase</keyword>
<sequence length="710" mass="77804">MTQNNNELRTLLIYQPLPSDLVDDLRTVFPVVKYFPLSPLQPLQPGDVPPTAEDFREAEVIFSFAVPHGLEHAEEAPRLKLFQGLTSGFEHIEQSSFFRSFPDESDATFAGASGIHALFHKLHWITHTLQSEQRWVPHAELGRNFGAETKELGNNFIRDLRTVTVGVMGYGHIGRETARLFHACGSTIYALSRTGLPSRETGYMLPSTGDPTGTLPSRYFSSSSPSSLREFFTACDVIVNTLPGTEATRGFMGESWFKAMKGDAVYVNVGRGTTTDQEALVRALRAERAQGEREDGTGTLRIGGASLDVTDPEPLPPSHPLFTLRNVILTPHCASLSRLYFARAVDLLKVNHRSDLRTLLIYTPLQPPSLVEDLKAVFPVVKYFPIQNFAPIQEGDPVPTEQDFKDADAIFSFVIPPGLSSVDQAPRLKLFQGLSAGYSHVTGTEFFKSLPKDNEMMFASASGIHVLYHKLNTINLMLNNERRWVPNKELGGHYIRELSTLKVGLVGYGHIARETARLFHCAGSTIYALTRNGQPTPESGYVIPNTGDPSGSLPEKYFSTASASSTLEFLAACDVVVNTLPDSDATRKFIGVEQLKAMKGDAVYVNIGRGTTTDQEALIEALKAKPAEGEEEGATGTLRIGGASLDVTDPEPLPDGHELFTMANVVLTPHMSGLSKLYHTRAVDLLKINVERIRAGKGVLNSYRGKGESD</sequence>
<keyword evidence="6" id="KW-1185">Reference proteome</keyword>
<protein>
    <submittedName>
        <fullName evidence="5">SPOSA6832_02621-mRNA-1:cds</fullName>
    </submittedName>
</protein>